<dbReference type="EMBL" id="JABEMD010000001">
    <property type="protein sequence ID" value="NNH09498.1"/>
    <property type="molecule type" value="Genomic_DNA"/>
</dbReference>
<proteinExistence type="predicted"/>
<dbReference type="AlphaFoldDB" id="A0A849B5Q1"/>
<evidence type="ECO:0000313" key="1">
    <source>
        <dbReference type="EMBL" id="NNH09498.1"/>
    </source>
</evidence>
<protein>
    <submittedName>
        <fullName evidence="1">Uncharacterized protein</fullName>
    </submittedName>
</protein>
<gene>
    <name evidence="1" type="ORF">HLB16_01195</name>
</gene>
<dbReference type="GeneID" id="94688365"/>
<sequence>MSAEKCSDSSVDIDKYRRFATSAAPPAIWAIQSPETGIKLVCDGMSVQFPNPESNPCPHGSSNGGLGGCVIVGGGVGEPPNRQCTALLNQGIDLLNHDIASKTLSGVKLELARRGGQ</sequence>
<organism evidence="1 2">
    <name type="scientific">Cupriavidus gilardii</name>
    <dbReference type="NCBI Taxonomy" id="82541"/>
    <lineage>
        <taxon>Bacteria</taxon>
        <taxon>Pseudomonadati</taxon>
        <taxon>Pseudomonadota</taxon>
        <taxon>Betaproteobacteria</taxon>
        <taxon>Burkholderiales</taxon>
        <taxon>Burkholderiaceae</taxon>
        <taxon>Cupriavidus</taxon>
    </lineage>
</organism>
<comment type="caution">
    <text evidence="1">The sequence shown here is derived from an EMBL/GenBank/DDBJ whole genome shotgun (WGS) entry which is preliminary data.</text>
</comment>
<dbReference type="Proteomes" id="UP000542973">
    <property type="component" value="Unassembled WGS sequence"/>
</dbReference>
<dbReference type="RefSeq" id="WP_041356890.1">
    <property type="nucleotide sequence ID" value="NZ_BAAAEB010000007.1"/>
</dbReference>
<name>A0A849B5Q1_9BURK</name>
<accession>A0A849B5Q1</accession>
<evidence type="ECO:0000313" key="2">
    <source>
        <dbReference type="Proteomes" id="UP000542973"/>
    </source>
</evidence>
<reference evidence="1 2" key="1">
    <citation type="submission" date="2020-05" db="EMBL/GenBank/DDBJ databases">
        <title>MicrobeNet Type strains.</title>
        <authorList>
            <person name="Nicholson A.C."/>
        </authorList>
    </citation>
    <scope>NUCLEOTIDE SEQUENCE [LARGE SCALE GENOMIC DNA]</scope>
    <source>
        <strain evidence="1 2">ATCC 700815</strain>
    </source>
</reference>